<sequence>MRKLLWVLISILLTNVFVITGCSNPDNLNNKIQSLENENTELKLKIDQVNSLSIASIISNGSASPEQLKSILAKYTTNQIVVFQSMTIGDKQNAAFAIVSGGDVWYITASSAQKLKSDIAFSADNQSDAPLLWTVGDVKIFKCESNPGGSSSASCAWYVKDGKPVELPYTGMGLSYSGNGQFTTIGDSFDSNFIDGVGAGHTYKPYYLYWATDGLREYGGLKITRQQLLKVKGSQAIIDAITKSGHTIDDIYYRANNLININYHSGDKNNVDFDNVTLVYKNNTVAPELAYVGSNSSKTESFAERNLSDFSYGGIYQAALFPEIAIYPDKFPMN</sequence>
<name>H5XX95_9FIRM</name>
<evidence type="ECO:0000313" key="2">
    <source>
        <dbReference type="EMBL" id="EHQ91035.1"/>
    </source>
</evidence>
<gene>
    <name evidence="2" type="ORF">DesyoDRAFT_4069</name>
</gene>
<dbReference type="eggNOG" id="ENOG5032Y8W">
    <property type="taxonomic scope" value="Bacteria"/>
</dbReference>
<dbReference type="Proteomes" id="UP000005104">
    <property type="component" value="Chromosome"/>
</dbReference>
<protein>
    <recommendedName>
        <fullName evidence="4">Lipoprotein</fullName>
    </recommendedName>
</protein>
<dbReference type="RefSeq" id="WP_007785744.1">
    <property type="nucleotide sequence ID" value="NZ_CM001441.1"/>
</dbReference>
<organism evidence="2 3">
    <name type="scientific">Desulfosporosinus youngiae DSM 17734</name>
    <dbReference type="NCBI Taxonomy" id="768710"/>
    <lineage>
        <taxon>Bacteria</taxon>
        <taxon>Bacillati</taxon>
        <taxon>Bacillota</taxon>
        <taxon>Clostridia</taxon>
        <taxon>Eubacteriales</taxon>
        <taxon>Desulfitobacteriaceae</taxon>
        <taxon>Desulfosporosinus</taxon>
    </lineage>
</organism>
<dbReference type="AlphaFoldDB" id="H5XX95"/>
<dbReference type="PROSITE" id="PS51257">
    <property type="entry name" value="PROKAR_LIPOPROTEIN"/>
    <property type="match status" value="1"/>
</dbReference>
<dbReference type="EMBL" id="CM001441">
    <property type="protein sequence ID" value="EHQ91035.1"/>
    <property type="molecule type" value="Genomic_DNA"/>
</dbReference>
<evidence type="ECO:0000256" key="1">
    <source>
        <dbReference type="SAM" id="Coils"/>
    </source>
</evidence>
<keyword evidence="1" id="KW-0175">Coiled coil</keyword>
<accession>H5XX95</accession>
<proteinExistence type="predicted"/>
<evidence type="ECO:0000313" key="3">
    <source>
        <dbReference type="Proteomes" id="UP000005104"/>
    </source>
</evidence>
<reference evidence="2 3" key="1">
    <citation type="submission" date="2011-11" db="EMBL/GenBank/DDBJ databases">
        <title>The Noncontiguous Finished genome of Desulfosporosinus youngiae DSM 17734.</title>
        <authorList>
            <consortium name="US DOE Joint Genome Institute (JGI-PGF)"/>
            <person name="Lucas S."/>
            <person name="Han J."/>
            <person name="Lapidus A."/>
            <person name="Cheng J.-F."/>
            <person name="Goodwin L."/>
            <person name="Pitluck S."/>
            <person name="Peters L."/>
            <person name="Ovchinnikova G."/>
            <person name="Lu M."/>
            <person name="Land M.L."/>
            <person name="Hauser L."/>
            <person name="Pester M."/>
            <person name="Spring S."/>
            <person name="Ollivier B."/>
            <person name="Rattei T."/>
            <person name="Klenk H.-P."/>
            <person name="Wagner M."/>
            <person name="Loy A."/>
            <person name="Woyke T.J."/>
        </authorList>
    </citation>
    <scope>NUCLEOTIDE SEQUENCE [LARGE SCALE GENOMIC DNA]</scope>
    <source>
        <strain evidence="2 3">DSM 17734</strain>
    </source>
</reference>
<dbReference type="HOGENOM" id="CLU_830886_0_0_9"/>
<evidence type="ECO:0008006" key="4">
    <source>
        <dbReference type="Google" id="ProtNLM"/>
    </source>
</evidence>
<keyword evidence="3" id="KW-1185">Reference proteome</keyword>
<feature type="coiled-coil region" evidence="1">
    <location>
        <begin position="25"/>
        <end position="52"/>
    </location>
</feature>